<reference evidence="4 5" key="2">
    <citation type="journal article" date="2012" name="Stand. Genomic Sci.">
        <title>Complete genome sequence of the moderately thermophilic mineral-sulfide-oxidizing firmicute Sulfobacillus acidophilus type strain (NAL(T)).</title>
        <authorList>
            <person name="Anderson I."/>
            <person name="Chertkov O."/>
            <person name="Chen A."/>
            <person name="Saunders E."/>
            <person name="Lapidus A."/>
            <person name="Nolan M."/>
            <person name="Lucas S."/>
            <person name="Hammon N."/>
            <person name="Deshpande S."/>
            <person name="Cheng J.F."/>
            <person name="Han C."/>
            <person name="Tapia R."/>
            <person name="Goodwin L.A."/>
            <person name="Pitluck S."/>
            <person name="Liolios K."/>
            <person name="Pagani I."/>
            <person name="Ivanova N."/>
            <person name="Mikhailova N."/>
            <person name="Pati A."/>
            <person name="Palaniappan K."/>
            <person name="Land M."/>
            <person name="Pan C."/>
            <person name="Rohde M."/>
            <person name="Pukall R."/>
            <person name="Goker M."/>
            <person name="Detter J.C."/>
            <person name="Woyke T."/>
            <person name="Bristow J."/>
            <person name="Eisen J.A."/>
            <person name="Markowitz V."/>
            <person name="Hugenholtz P."/>
            <person name="Kyrpides N.C."/>
            <person name="Klenk H.P."/>
            <person name="Mavromatis K."/>
        </authorList>
    </citation>
    <scope>NUCLEOTIDE SEQUENCE [LARGE SCALE GENOMIC DNA]</scope>
    <source>
        <strain evidence="5">ATCC 700253 / DSM 10332 / NAL</strain>
    </source>
</reference>
<accession>G8TWP6</accession>
<dbReference type="PATRIC" id="fig|679936.5.peg.2663"/>
<dbReference type="Gene3D" id="3.40.50.720">
    <property type="entry name" value="NAD(P)-binding Rossmann-like Domain"/>
    <property type="match status" value="1"/>
</dbReference>
<dbReference type="SMART" id="SM00822">
    <property type="entry name" value="PKS_KR"/>
    <property type="match status" value="1"/>
</dbReference>
<dbReference type="InterPro" id="IPR002347">
    <property type="entry name" value="SDR_fam"/>
</dbReference>
<evidence type="ECO:0000256" key="1">
    <source>
        <dbReference type="ARBA" id="ARBA00006484"/>
    </source>
</evidence>
<dbReference type="GO" id="GO:0016491">
    <property type="term" value="F:oxidoreductase activity"/>
    <property type="evidence" value="ECO:0007669"/>
    <property type="project" value="UniProtKB-KW"/>
</dbReference>
<dbReference type="PANTHER" id="PTHR43477:SF1">
    <property type="entry name" value="DIHYDROANTICAPSIN 7-DEHYDROGENASE"/>
    <property type="match status" value="1"/>
</dbReference>
<dbReference type="Pfam" id="PF00106">
    <property type="entry name" value="adh_short"/>
    <property type="match status" value="1"/>
</dbReference>
<dbReference type="Proteomes" id="UP000005439">
    <property type="component" value="Chromosome"/>
</dbReference>
<feature type="domain" description="Ketoreductase" evidence="3">
    <location>
        <begin position="7"/>
        <end position="167"/>
    </location>
</feature>
<dbReference type="SUPFAM" id="SSF51735">
    <property type="entry name" value="NAD(P)-binding Rossmann-fold domains"/>
    <property type="match status" value="1"/>
</dbReference>
<protein>
    <submittedName>
        <fullName evidence="4">Short-chain dehydrogenase/reductase SDR</fullName>
    </submittedName>
</protein>
<evidence type="ECO:0000259" key="3">
    <source>
        <dbReference type="SMART" id="SM00822"/>
    </source>
</evidence>
<proteinExistence type="inferred from homology"/>
<keyword evidence="2" id="KW-0560">Oxidoreductase</keyword>
<dbReference type="EMBL" id="CP003179">
    <property type="protein sequence ID" value="AEW06035.1"/>
    <property type="molecule type" value="Genomic_DNA"/>
</dbReference>
<evidence type="ECO:0000313" key="5">
    <source>
        <dbReference type="Proteomes" id="UP000005439"/>
    </source>
</evidence>
<dbReference type="PANTHER" id="PTHR43477">
    <property type="entry name" value="DIHYDROANTICAPSIN 7-DEHYDROGENASE"/>
    <property type="match status" value="1"/>
</dbReference>
<comment type="similarity">
    <text evidence="1">Belongs to the short-chain dehydrogenases/reductases (SDR) family.</text>
</comment>
<organism evidence="4 5">
    <name type="scientific">Sulfobacillus acidophilus (strain ATCC 700253 / DSM 10332 / NAL)</name>
    <dbReference type="NCBI Taxonomy" id="679936"/>
    <lineage>
        <taxon>Bacteria</taxon>
        <taxon>Bacillati</taxon>
        <taxon>Bacillota</taxon>
        <taxon>Clostridia</taxon>
        <taxon>Eubacteriales</taxon>
        <taxon>Clostridiales Family XVII. Incertae Sedis</taxon>
        <taxon>Sulfobacillus</taxon>
    </lineage>
</organism>
<reference evidence="5" key="1">
    <citation type="submission" date="2011-12" db="EMBL/GenBank/DDBJ databases">
        <title>The complete genome of chromosome of Sulfobacillus acidophilus DSM 10332.</title>
        <authorList>
            <person name="Lucas S."/>
            <person name="Han J."/>
            <person name="Lapidus A."/>
            <person name="Bruce D."/>
            <person name="Goodwin L."/>
            <person name="Pitluck S."/>
            <person name="Peters L."/>
            <person name="Kyrpides N."/>
            <person name="Mavromatis K."/>
            <person name="Ivanova N."/>
            <person name="Mikhailova N."/>
            <person name="Chertkov O."/>
            <person name="Saunders E."/>
            <person name="Detter J.C."/>
            <person name="Tapia R."/>
            <person name="Han C."/>
            <person name="Land M."/>
            <person name="Hauser L."/>
            <person name="Markowitz V."/>
            <person name="Cheng J.-F."/>
            <person name="Hugenholtz P."/>
            <person name="Woyke T."/>
            <person name="Wu D."/>
            <person name="Pukall R."/>
            <person name="Gehrich-Schroeter G."/>
            <person name="Schneider S."/>
            <person name="Klenk H.-P."/>
            <person name="Eisen J.A."/>
        </authorList>
    </citation>
    <scope>NUCLEOTIDE SEQUENCE [LARGE SCALE GENOMIC DNA]</scope>
    <source>
        <strain evidence="5">ATCC 700253 / DSM 10332 / NAL</strain>
    </source>
</reference>
<dbReference type="KEGG" id="sap:Sulac_2573"/>
<dbReference type="HOGENOM" id="CLU_010194_1_0_9"/>
<keyword evidence="5" id="KW-1185">Reference proteome</keyword>
<sequence>MTVWNDQVIIVTGGSRGIGYETARCLVGAGARVLLVARDPVATANAAATLSQNGPGEAHGLAHTLTGCPEDGEAVCRAAFQQYGRITGLVNCAGGASVGTPLGLDWRRWQEDFTVKFWGYLSLMRAVVPYLRQVGGGAIVNVAGVTGKDPNPRLAAATTINGALRGLTKILADEVAPWQIRVVNVNPGATETALLLQMAEGYARLDQISPDQALVRMRQTPRGRLTRPEDIARLIRFLLSDEAGMITGTSVDIDGGIHRGPA</sequence>
<dbReference type="PRINTS" id="PR00081">
    <property type="entry name" value="GDHRDH"/>
</dbReference>
<name>G8TWP6_SULAD</name>
<dbReference type="AlphaFoldDB" id="G8TWP6"/>
<evidence type="ECO:0000256" key="2">
    <source>
        <dbReference type="ARBA" id="ARBA00023002"/>
    </source>
</evidence>
<dbReference type="InterPro" id="IPR051122">
    <property type="entry name" value="SDR_DHRS6-like"/>
</dbReference>
<dbReference type="STRING" id="679936.Sulac_2573"/>
<evidence type="ECO:0000313" key="4">
    <source>
        <dbReference type="EMBL" id="AEW06035.1"/>
    </source>
</evidence>
<dbReference type="InterPro" id="IPR057326">
    <property type="entry name" value="KR_dom"/>
</dbReference>
<dbReference type="InterPro" id="IPR036291">
    <property type="entry name" value="NAD(P)-bd_dom_sf"/>
</dbReference>
<gene>
    <name evidence="4" type="ordered locus">Sulac_2573</name>
</gene>